<protein>
    <submittedName>
        <fullName evidence="2">Uncharacterized protein</fullName>
    </submittedName>
</protein>
<feature type="compositionally biased region" description="Polar residues" evidence="1">
    <location>
        <begin position="134"/>
        <end position="144"/>
    </location>
</feature>
<gene>
    <name evidence="2" type="ORF">K0M31_004194</name>
</gene>
<dbReference type="AlphaFoldDB" id="A0AA40KNA0"/>
<sequence length="233" mass="24941">MHSLYRSMSGMTTASATATGGSYGLPYMTSSPTELTGSPQQLWNAQGLGTGLAVISEDYGGSGKSSGTVTHQTLPGFSQPFCGRPSFRGYSPSYPTQQSGAGVGATTVEHSSWTYSSPSNDTLPTQYVAPSRRQPVNPSSTPTQHHQLTATASLTATAAKILVGIPRRSHRRFCPFALLARRSGRVVSRCYAIRDAFGKTHKSRGTDEDAEERDVVENHVEQRGRIVLQGGCR</sequence>
<feature type="region of interest" description="Disordered" evidence="1">
    <location>
        <begin position="111"/>
        <end position="144"/>
    </location>
</feature>
<reference evidence="2" key="1">
    <citation type="submission" date="2021-10" db="EMBL/GenBank/DDBJ databases">
        <title>Melipona bicolor Genome sequencing and assembly.</title>
        <authorList>
            <person name="Araujo N.S."/>
            <person name="Arias M.C."/>
        </authorList>
    </citation>
    <scope>NUCLEOTIDE SEQUENCE</scope>
    <source>
        <strain evidence="2">USP_2M_L1-L4_2017</strain>
        <tissue evidence="2">Whole body</tissue>
    </source>
</reference>
<evidence type="ECO:0000256" key="1">
    <source>
        <dbReference type="SAM" id="MobiDB-lite"/>
    </source>
</evidence>
<dbReference type="EMBL" id="JAHYIQ010000013">
    <property type="protein sequence ID" value="KAK1126560.1"/>
    <property type="molecule type" value="Genomic_DNA"/>
</dbReference>
<feature type="compositionally biased region" description="Polar residues" evidence="1">
    <location>
        <begin position="111"/>
        <end position="125"/>
    </location>
</feature>
<organism evidence="2 3">
    <name type="scientific">Melipona bicolor</name>
    <dbReference type="NCBI Taxonomy" id="60889"/>
    <lineage>
        <taxon>Eukaryota</taxon>
        <taxon>Metazoa</taxon>
        <taxon>Ecdysozoa</taxon>
        <taxon>Arthropoda</taxon>
        <taxon>Hexapoda</taxon>
        <taxon>Insecta</taxon>
        <taxon>Pterygota</taxon>
        <taxon>Neoptera</taxon>
        <taxon>Endopterygota</taxon>
        <taxon>Hymenoptera</taxon>
        <taxon>Apocrita</taxon>
        <taxon>Aculeata</taxon>
        <taxon>Apoidea</taxon>
        <taxon>Anthophila</taxon>
        <taxon>Apidae</taxon>
        <taxon>Melipona</taxon>
    </lineage>
</organism>
<dbReference type="Proteomes" id="UP001177670">
    <property type="component" value="Unassembled WGS sequence"/>
</dbReference>
<name>A0AA40KNA0_9HYME</name>
<evidence type="ECO:0000313" key="2">
    <source>
        <dbReference type="EMBL" id="KAK1126560.1"/>
    </source>
</evidence>
<evidence type="ECO:0000313" key="3">
    <source>
        <dbReference type="Proteomes" id="UP001177670"/>
    </source>
</evidence>
<comment type="caution">
    <text evidence="2">The sequence shown here is derived from an EMBL/GenBank/DDBJ whole genome shotgun (WGS) entry which is preliminary data.</text>
</comment>
<accession>A0AA40KNA0</accession>
<proteinExistence type="predicted"/>
<keyword evidence="3" id="KW-1185">Reference proteome</keyword>